<feature type="chain" id="PRO_5041287920" description="Secreted protein" evidence="1">
    <location>
        <begin position="20"/>
        <end position="95"/>
    </location>
</feature>
<evidence type="ECO:0000313" key="3">
    <source>
        <dbReference type="Proteomes" id="UP001177670"/>
    </source>
</evidence>
<reference evidence="2" key="1">
    <citation type="submission" date="2021-10" db="EMBL/GenBank/DDBJ databases">
        <title>Melipona bicolor Genome sequencing and assembly.</title>
        <authorList>
            <person name="Araujo N.S."/>
            <person name="Arias M.C."/>
        </authorList>
    </citation>
    <scope>NUCLEOTIDE SEQUENCE</scope>
    <source>
        <strain evidence="2">USP_2M_L1-L4_2017</strain>
        <tissue evidence="2">Whole body</tissue>
    </source>
</reference>
<dbReference type="AlphaFoldDB" id="A0AA40FM92"/>
<feature type="signal peptide" evidence="1">
    <location>
        <begin position="1"/>
        <end position="19"/>
    </location>
</feature>
<evidence type="ECO:0000256" key="1">
    <source>
        <dbReference type="SAM" id="SignalP"/>
    </source>
</evidence>
<name>A0AA40FM92_9HYME</name>
<accession>A0AA40FM92</accession>
<keyword evidence="3" id="KW-1185">Reference proteome</keyword>
<evidence type="ECO:0000313" key="2">
    <source>
        <dbReference type="EMBL" id="KAK1121500.1"/>
    </source>
</evidence>
<gene>
    <name evidence="2" type="ORF">K0M31_010303</name>
</gene>
<organism evidence="2 3">
    <name type="scientific">Melipona bicolor</name>
    <dbReference type="NCBI Taxonomy" id="60889"/>
    <lineage>
        <taxon>Eukaryota</taxon>
        <taxon>Metazoa</taxon>
        <taxon>Ecdysozoa</taxon>
        <taxon>Arthropoda</taxon>
        <taxon>Hexapoda</taxon>
        <taxon>Insecta</taxon>
        <taxon>Pterygota</taxon>
        <taxon>Neoptera</taxon>
        <taxon>Endopterygota</taxon>
        <taxon>Hymenoptera</taxon>
        <taxon>Apocrita</taxon>
        <taxon>Aculeata</taxon>
        <taxon>Apoidea</taxon>
        <taxon>Anthophila</taxon>
        <taxon>Apidae</taxon>
        <taxon>Melipona</taxon>
    </lineage>
</organism>
<proteinExistence type="predicted"/>
<comment type="caution">
    <text evidence="2">The sequence shown here is derived from an EMBL/GenBank/DDBJ whole genome shotgun (WGS) entry which is preliminary data.</text>
</comment>
<evidence type="ECO:0008006" key="4">
    <source>
        <dbReference type="Google" id="ProtNLM"/>
    </source>
</evidence>
<sequence>MKLILALHYISLNATFAVAGTTAATNQNHLSRNCRILKCLEAEIAEDKDKIVVLPLWVTCSISNIRDLVLVFDMVRLETNTYNAYEIILKSTAQF</sequence>
<keyword evidence="1" id="KW-0732">Signal</keyword>
<protein>
    <recommendedName>
        <fullName evidence="4">Secreted protein</fullName>
    </recommendedName>
</protein>
<dbReference type="Proteomes" id="UP001177670">
    <property type="component" value="Unassembled WGS sequence"/>
</dbReference>
<dbReference type="EMBL" id="JAHYIQ010000026">
    <property type="protein sequence ID" value="KAK1121500.1"/>
    <property type="molecule type" value="Genomic_DNA"/>
</dbReference>